<dbReference type="PANTHER" id="PTHR16276">
    <property type="entry name" value="PENTATRICOPEPTIDE REPEAT DOMAIN-CONTAINING PROTEIN 3"/>
    <property type="match status" value="1"/>
</dbReference>
<evidence type="ECO:0000256" key="9">
    <source>
        <dbReference type="ARBA" id="ARBA00023128"/>
    </source>
</evidence>
<keyword evidence="4" id="KW-0677">Repeat</keyword>
<feature type="region of interest" description="Disordered" evidence="13">
    <location>
        <begin position="200"/>
        <end position="229"/>
    </location>
</feature>
<dbReference type="GO" id="GO:0006417">
    <property type="term" value="P:regulation of translation"/>
    <property type="evidence" value="ECO:0007669"/>
    <property type="project" value="UniProtKB-KW"/>
</dbReference>
<sequence>MAAPCGFAGLFSHGSRRIILSKLEKLWPQRNFGVNSSMGQHTETAKPVSVDEIVVPKKKTWDKVAVLQALASTVKRDATAAQYMFQDDPYLTPKMSAEFKLYSLSLESGRNAAKYIVNTYPKFFQKDYAAPHIPCLMSETLEPQIEEVSEAALMERIQLRKVGMAVDLYDQLLQGGTVVSTDVTNDLLDLICFYGDRDPAQDGPRKEEVEEEDLEEVRDDVQKQKKGRPRTASELIGVVWRKNNNAERIFNLMPERNQRAYCALIRGMVKYGGYEKAFSTYTDMLNNSLTADVHTFNALISAAPEVREKYSDKWDLIVGILKQMEEQKVQPNLLTFNAVLKSLRRCGTHGRAQALHVLSEMKALGIEPSLASYAHVLGIFYKGASSTRNPTRILHEVLDEVLGKSFVARDLDDVLFFPDAMRICLDLKDVEMAYRLHRFLEEGDNWQLLGDSYQRSIYYGRFFNLLCMMEHIDVVLKWYRDLIPSLYYPNHQGMMDLLQALDTDNRLDLIPEIWKDIKQLGHANRPDLVEEVLALMARDEQSPEIQESFADCALAVKAVYEQGIQGRVSLEWTTSSLGNITTILLRARRTQEAWAMLQLFKANNRVPPARLLEEFLTCAQSSGSSQLAVELVLLGNSFSLPATAHIAHRVAKEFNLSDKQKKALAGLEGSSDSSGSDSDSDRE</sequence>
<organism evidence="14 15">
    <name type="scientific">Megalops atlanticus</name>
    <name type="common">Tarpon</name>
    <name type="synonym">Clupea gigantea</name>
    <dbReference type="NCBI Taxonomy" id="7932"/>
    <lineage>
        <taxon>Eukaryota</taxon>
        <taxon>Metazoa</taxon>
        <taxon>Chordata</taxon>
        <taxon>Craniata</taxon>
        <taxon>Vertebrata</taxon>
        <taxon>Euteleostomi</taxon>
        <taxon>Actinopterygii</taxon>
        <taxon>Neopterygii</taxon>
        <taxon>Teleostei</taxon>
        <taxon>Elopiformes</taxon>
        <taxon>Megalopidae</taxon>
        <taxon>Megalops</taxon>
    </lineage>
</organism>
<evidence type="ECO:0000256" key="6">
    <source>
        <dbReference type="ARBA" id="ARBA00022884"/>
    </source>
</evidence>
<dbReference type="InterPro" id="IPR011990">
    <property type="entry name" value="TPR-like_helical_dom_sf"/>
</dbReference>
<feature type="repeat" description="PPR" evidence="12">
    <location>
        <begin position="257"/>
        <end position="291"/>
    </location>
</feature>
<keyword evidence="10" id="KW-0687">Ribonucleoprotein</keyword>
<dbReference type="Gene3D" id="1.25.40.10">
    <property type="entry name" value="Tetratricopeptide repeat domain"/>
    <property type="match status" value="2"/>
</dbReference>
<dbReference type="OrthoDB" id="185373at2759"/>
<name>A0A9D3PMQ7_MEGAT</name>
<accession>A0A9D3PMQ7</accession>
<keyword evidence="3" id="KW-0699">rRNA-binding</keyword>
<protein>
    <recommendedName>
        <fullName evidence="11">Small ribosomal subunit protein mS39</fullName>
    </recommendedName>
</protein>
<evidence type="ECO:0000256" key="4">
    <source>
        <dbReference type="ARBA" id="ARBA00022737"/>
    </source>
</evidence>
<dbReference type="InterPro" id="IPR037387">
    <property type="entry name" value="PTCD3"/>
</dbReference>
<evidence type="ECO:0000256" key="8">
    <source>
        <dbReference type="ARBA" id="ARBA00022980"/>
    </source>
</evidence>
<keyword evidence="15" id="KW-1185">Reference proteome</keyword>
<dbReference type="GO" id="GO:0005739">
    <property type="term" value="C:mitochondrion"/>
    <property type="evidence" value="ECO:0007669"/>
    <property type="project" value="UniProtKB-SubCell"/>
</dbReference>
<gene>
    <name evidence="14" type="ORF">MATL_G00192200</name>
</gene>
<comment type="subcellular location">
    <subcellularLocation>
        <location evidence="1">Mitochondrion</location>
    </subcellularLocation>
</comment>
<dbReference type="GO" id="GO:0043024">
    <property type="term" value="F:ribosomal small subunit binding"/>
    <property type="evidence" value="ECO:0007669"/>
    <property type="project" value="InterPro"/>
</dbReference>
<dbReference type="GO" id="GO:0032543">
    <property type="term" value="P:mitochondrial translation"/>
    <property type="evidence" value="ECO:0007669"/>
    <property type="project" value="InterPro"/>
</dbReference>
<evidence type="ECO:0000256" key="1">
    <source>
        <dbReference type="ARBA" id="ARBA00004173"/>
    </source>
</evidence>
<feature type="repeat" description="PPR" evidence="12">
    <location>
        <begin position="332"/>
        <end position="368"/>
    </location>
</feature>
<keyword evidence="9" id="KW-0496">Mitochondrion</keyword>
<proteinExistence type="inferred from homology"/>
<keyword evidence="6" id="KW-0694">RNA-binding</keyword>
<evidence type="ECO:0000256" key="7">
    <source>
        <dbReference type="ARBA" id="ARBA00022946"/>
    </source>
</evidence>
<dbReference type="Pfam" id="PF13812">
    <property type="entry name" value="PPR_3"/>
    <property type="match status" value="1"/>
</dbReference>
<dbReference type="InterPro" id="IPR002885">
    <property type="entry name" value="PPR_rpt"/>
</dbReference>
<evidence type="ECO:0000256" key="10">
    <source>
        <dbReference type="ARBA" id="ARBA00023274"/>
    </source>
</evidence>
<keyword evidence="5" id="KW-0810">Translation regulation</keyword>
<keyword evidence="7" id="KW-0809">Transit peptide</keyword>
<dbReference type="AlphaFoldDB" id="A0A9D3PMQ7"/>
<comment type="similarity">
    <text evidence="2">Belongs to the mitochondrion-specific ribosomal protein mS39 family.</text>
</comment>
<dbReference type="Proteomes" id="UP001046870">
    <property type="component" value="Chromosome 17"/>
</dbReference>
<dbReference type="EMBL" id="JAFDVH010000017">
    <property type="protein sequence ID" value="KAG7461537.1"/>
    <property type="molecule type" value="Genomic_DNA"/>
</dbReference>
<dbReference type="GO" id="GO:0019843">
    <property type="term" value="F:rRNA binding"/>
    <property type="evidence" value="ECO:0007669"/>
    <property type="project" value="UniProtKB-KW"/>
</dbReference>
<dbReference type="PROSITE" id="PS51375">
    <property type="entry name" value="PPR"/>
    <property type="match status" value="2"/>
</dbReference>
<keyword evidence="8" id="KW-0689">Ribosomal protein</keyword>
<dbReference type="GO" id="GO:0005840">
    <property type="term" value="C:ribosome"/>
    <property type="evidence" value="ECO:0007669"/>
    <property type="project" value="UniProtKB-KW"/>
</dbReference>
<dbReference type="FunFam" id="1.25.40.10:FF:002139">
    <property type="entry name" value="Pentatricopeptide repeat domain 3"/>
    <property type="match status" value="1"/>
</dbReference>
<dbReference type="Pfam" id="PF22330">
    <property type="entry name" value="Rib_mS39_PPR"/>
    <property type="match status" value="1"/>
</dbReference>
<comment type="caution">
    <text evidence="14">The sequence shown here is derived from an EMBL/GenBank/DDBJ whole genome shotgun (WGS) entry which is preliminary data.</text>
</comment>
<dbReference type="InterPro" id="IPR055063">
    <property type="entry name" value="Rib_mS39_PPR"/>
</dbReference>
<evidence type="ECO:0000256" key="11">
    <source>
        <dbReference type="ARBA" id="ARBA00035134"/>
    </source>
</evidence>
<evidence type="ECO:0000256" key="13">
    <source>
        <dbReference type="SAM" id="MobiDB-lite"/>
    </source>
</evidence>
<evidence type="ECO:0000313" key="14">
    <source>
        <dbReference type="EMBL" id="KAG7461537.1"/>
    </source>
</evidence>
<dbReference type="PANTHER" id="PTHR16276:SF1">
    <property type="entry name" value="SMALL RIBOSOMAL SUBUNIT PROTEIN MS39"/>
    <property type="match status" value="1"/>
</dbReference>
<evidence type="ECO:0000256" key="2">
    <source>
        <dbReference type="ARBA" id="ARBA00008551"/>
    </source>
</evidence>
<reference evidence="14" key="1">
    <citation type="submission" date="2021-01" db="EMBL/GenBank/DDBJ databases">
        <authorList>
            <person name="Zahm M."/>
            <person name="Roques C."/>
            <person name="Cabau C."/>
            <person name="Klopp C."/>
            <person name="Donnadieu C."/>
            <person name="Jouanno E."/>
            <person name="Lampietro C."/>
            <person name="Louis A."/>
            <person name="Herpin A."/>
            <person name="Echchiki A."/>
            <person name="Berthelot C."/>
            <person name="Parey E."/>
            <person name="Roest-Crollius H."/>
            <person name="Braasch I."/>
            <person name="Postlethwait J."/>
            <person name="Bobe J."/>
            <person name="Montfort J."/>
            <person name="Bouchez O."/>
            <person name="Begum T."/>
            <person name="Mejri S."/>
            <person name="Adams A."/>
            <person name="Chen W.-J."/>
            <person name="Guiguen Y."/>
        </authorList>
    </citation>
    <scope>NUCLEOTIDE SEQUENCE</scope>
    <source>
        <strain evidence="14">YG-15Mar2019-1</strain>
        <tissue evidence="14">Brain</tissue>
    </source>
</reference>
<evidence type="ECO:0000256" key="3">
    <source>
        <dbReference type="ARBA" id="ARBA00022730"/>
    </source>
</evidence>
<evidence type="ECO:0000256" key="5">
    <source>
        <dbReference type="ARBA" id="ARBA00022845"/>
    </source>
</evidence>
<evidence type="ECO:0000256" key="12">
    <source>
        <dbReference type="PROSITE-ProRule" id="PRU00708"/>
    </source>
</evidence>
<feature type="compositionally biased region" description="Acidic residues" evidence="13">
    <location>
        <begin position="209"/>
        <end position="218"/>
    </location>
</feature>
<evidence type="ECO:0000313" key="15">
    <source>
        <dbReference type="Proteomes" id="UP001046870"/>
    </source>
</evidence>
<dbReference type="GO" id="GO:1990904">
    <property type="term" value="C:ribonucleoprotein complex"/>
    <property type="evidence" value="ECO:0007669"/>
    <property type="project" value="UniProtKB-KW"/>
</dbReference>